<evidence type="ECO:0000313" key="7">
    <source>
        <dbReference type="Proteomes" id="UP000178849"/>
    </source>
</evidence>
<feature type="transmembrane region" description="Helical" evidence="4">
    <location>
        <begin position="70"/>
        <end position="88"/>
    </location>
</feature>
<dbReference type="EMBL" id="MHKL01000011">
    <property type="protein sequence ID" value="OGY89638.1"/>
    <property type="molecule type" value="Genomic_DNA"/>
</dbReference>
<dbReference type="InterPro" id="IPR052528">
    <property type="entry name" value="Sugar_transport-like"/>
</dbReference>
<dbReference type="InterPro" id="IPR036259">
    <property type="entry name" value="MFS_trans_sf"/>
</dbReference>
<keyword evidence="2 4" id="KW-1133">Transmembrane helix</keyword>
<dbReference type="PANTHER" id="PTHR23526:SF2">
    <property type="entry name" value="MAJOR FACILITATOR SUPERFAMILY (MFS) PROFILE DOMAIN-CONTAINING PROTEIN"/>
    <property type="match status" value="1"/>
</dbReference>
<feature type="transmembrane region" description="Helical" evidence="4">
    <location>
        <begin position="7"/>
        <end position="29"/>
    </location>
</feature>
<dbReference type="Pfam" id="PF07690">
    <property type="entry name" value="MFS_1"/>
    <property type="match status" value="1"/>
</dbReference>
<evidence type="ECO:0000259" key="5">
    <source>
        <dbReference type="PROSITE" id="PS50850"/>
    </source>
</evidence>
<name>A0A1G2BK74_9BACT</name>
<evidence type="ECO:0000256" key="2">
    <source>
        <dbReference type="ARBA" id="ARBA00022989"/>
    </source>
</evidence>
<sequence>MNSKGKILLWSSNLWNFGDGMLGPLFAVFAEKIGGNILDIAWAWAAYLVSTGVFVIVVGNISDKFSKEKIVVLGFGLNAVLTFCYLLISSPAQLLMLQIGLGLAVALANPTWYALYAQYSPHKAAGYHWGLADGEARILAGLAVILGGLIVEFISFQALFILMGTIQIIATFHQAQILKK</sequence>
<dbReference type="SUPFAM" id="SSF103473">
    <property type="entry name" value="MFS general substrate transporter"/>
    <property type="match status" value="1"/>
</dbReference>
<reference evidence="6 7" key="1">
    <citation type="journal article" date="2016" name="Nat. Commun.">
        <title>Thousands of microbial genomes shed light on interconnected biogeochemical processes in an aquifer system.</title>
        <authorList>
            <person name="Anantharaman K."/>
            <person name="Brown C.T."/>
            <person name="Hug L.A."/>
            <person name="Sharon I."/>
            <person name="Castelle C.J."/>
            <person name="Probst A.J."/>
            <person name="Thomas B.C."/>
            <person name="Singh A."/>
            <person name="Wilkins M.J."/>
            <person name="Karaoz U."/>
            <person name="Brodie E.L."/>
            <person name="Williams K.H."/>
            <person name="Hubbard S.S."/>
            <person name="Banfield J.F."/>
        </authorList>
    </citation>
    <scope>NUCLEOTIDE SEQUENCE [LARGE SCALE GENOMIC DNA]</scope>
</reference>
<dbReference type="STRING" id="1798550.A2927_02315"/>
<dbReference type="Proteomes" id="UP000178849">
    <property type="component" value="Unassembled WGS sequence"/>
</dbReference>
<dbReference type="GO" id="GO:0022857">
    <property type="term" value="F:transmembrane transporter activity"/>
    <property type="evidence" value="ECO:0007669"/>
    <property type="project" value="InterPro"/>
</dbReference>
<feature type="transmembrane region" description="Helical" evidence="4">
    <location>
        <begin position="41"/>
        <end position="58"/>
    </location>
</feature>
<dbReference type="InterPro" id="IPR020846">
    <property type="entry name" value="MFS_dom"/>
</dbReference>
<dbReference type="InterPro" id="IPR011701">
    <property type="entry name" value="MFS"/>
</dbReference>
<dbReference type="PROSITE" id="PS50850">
    <property type="entry name" value="MFS"/>
    <property type="match status" value="1"/>
</dbReference>
<evidence type="ECO:0000256" key="3">
    <source>
        <dbReference type="ARBA" id="ARBA00023136"/>
    </source>
</evidence>
<feature type="transmembrane region" description="Helical" evidence="4">
    <location>
        <begin position="94"/>
        <end position="115"/>
    </location>
</feature>
<feature type="domain" description="Major facilitator superfamily (MFS) profile" evidence="5">
    <location>
        <begin position="1"/>
        <end position="180"/>
    </location>
</feature>
<keyword evidence="3 4" id="KW-0472">Membrane</keyword>
<protein>
    <submittedName>
        <fullName evidence="6">MFS transporter</fullName>
    </submittedName>
</protein>
<accession>A0A1G2BK74</accession>
<evidence type="ECO:0000256" key="1">
    <source>
        <dbReference type="ARBA" id="ARBA00022692"/>
    </source>
</evidence>
<dbReference type="Gene3D" id="1.20.1250.20">
    <property type="entry name" value="MFS general substrate transporter like domains"/>
    <property type="match status" value="1"/>
</dbReference>
<proteinExistence type="predicted"/>
<feature type="transmembrane region" description="Helical" evidence="4">
    <location>
        <begin position="136"/>
        <end position="154"/>
    </location>
</feature>
<gene>
    <name evidence="6" type="ORF">A2927_02315</name>
</gene>
<dbReference type="AlphaFoldDB" id="A0A1G2BK74"/>
<dbReference type="PANTHER" id="PTHR23526">
    <property type="entry name" value="INTEGRAL MEMBRANE TRANSPORT PROTEIN-RELATED"/>
    <property type="match status" value="1"/>
</dbReference>
<comment type="caution">
    <text evidence="6">The sequence shown here is derived from an EMBL/GenBank/DDBJ whole genome shotgun (WGS) entry which is preliminary data.</text>
</comment>
<evidence type="ECO:0000313" key="6">
    <source>
        <dbReference type="EMBL" id="OGY89638.1"/>
    </source>
</evidence>
<organism evidence="6 7">
    <name type="scientific">Candidatus Komeilibacteria bacterium RIFCSPLOWO2_01_FULL_45_10</name>
    <dbReference type="NCBI Taxonomy" id="1798550"/>
    <lineage>
        <taxon>Bacteria</taxon>
        <taxon>Candidatus Komeiliibacteriota</taxon>
    </lineage>
</organism>
<keyword evidence="1 4" id="KW-0812">Transmembrane</keyword>
<evidence type="ECO:0000256" key="4">
    <source>
        <dbReference type="SAM" id="Phobius"/>
    </source>
</evidence>